<protein>
    <submittedName>
        <fullName evidence="2">Uncharacterized protein</fullName>
    </submittedName>
</protein>
<evidence type="ECO:0000313" key="3">
    <source>
        <dbReference type="Proteomes" id="UP000009183"/>
    </source>
</evidence>
<evidence type="ECO:0000313" key="2">
    <source>
        <dbReference type="EMBL" id="CBI18216.3"/>
    </source>
</evidence>
<gene>
    <name evidence="2" type="ordered locus">VIT_18s0072g00420</name>
</gene>
<keyword evidence="1" id="KW-1133">Transmembrane helix</keyword>
<keyword evidence="1" id="KW-0472">Membrane</keyword>
<dbReference type="EMBL" id="FN594968">
    <property type="protein sequence ID" value="CBI18216.3"/>
    <property type="molecule type" value="Genomic_DNA"/>
</dbReference>
<dbReference type="Proteomes" id="UP000009183">
    <property type="component" value="Chromosome 18"/>
</dbReference>
<sequence>MRFTIFHLIYAALFFFLFIFGIQYSLFTGNNKISNNINIQILWDFQFSVQQCMVSLSVLNFMI</sequence>
<reference evidence="3" key="1">
    <citation type="journal article" date="2007" name="Nature">
        <title>The grapevine genome sequence suggests ancestral hexaploidization in major angiosperm phyla.</title>
        <authorList>
            <consortium name="The French-Italian Public Consortium for Grapevine Genome Characterization."/>
            <person name="Jaillon O."/>
            <person name="Aury J.-M."/>
            <person name="Noel B."/>
            <person name="Policriti A."/>
            <person name="Clepet C."/>
            <person name="Casagrande A."/>
            <person name="Choisne N."/>
            <person name="Aubourg S."/>
            <person name="Vitulo N."/>
            <person name="Jubin C."/>
            <person name="Vezzi A."/>
            <person name="Legeai F."/>
            <person name="Hugueney P."/>
            <person name="Dasilva C."/>
            <person name="Horner D."/>
            <person name="Mica E."/>
            <person name="Jublot D."/>
            <person name="Poulain J."/>
            <person name="Bruyere C."/>
            <person name="Billault A."/>
            <person name="Segurens B."/>
            <person name="Gouyvenoux M."/>
            <person name="Ugarte E."/>
            <person name="Cattonaro F."/>
            <person name="Anthouard V."/>
            <person name="Vico V."/>
            <person name="Del Fabbro C."/>
            <person name="Alaux M."/>
            <person name="Di Gaspero G."/>
            <person name="Dumas V."/>
            <person name="Felice N."/>
            <person name="Paillard S."/>
            <person name="Juman I."/>
            <person name="Moroldo M."/>
            <person name="Scalabrin S."/>
            <person name="Canaguier A."/>
            <person name="Le Clainche I."/>
            <person name="Malacrida G."/>
            <person name="Durand E."/>
            <person name="Pesole G."/>
            <person name="Laucou V."/>
            <person name="Chatelet P."/>
            <person name="Merdinoglu D."/>
            <person name="Delledonne M."/>
            <person name="Pezzotti M."/>
            <person name="Lecharny A."/>
            <person name="Scarpelli C."/>
            <person name="Artiguenave F."/>
            <person name="Pe M.E."/>
            <person name="Valle G."/>
            <person name="Morgante M."/>
            <person name="Caboche M."/>
            <person name="Adam-Blondon A.-F."/>
            <person name="Weissenbach J."/>
            <person name="Quetier F."/>
            <person name="Wincker P."/>
        </authorList>
    </citation>
    <scope>NUCLEOTIDE SEQUENCE [LARGE SCALE GENOMIC DNA]</scope>
    <source>
        <strain evidence="3">cv. Pinot noir / PN40024</strain>
    </source>
</reference>
<accession>D7SRD5</accession>
<dbReference type="InParanoid" id="D7SRD5"/>
<dbReference type="HOGENOM" id="CLU_2890369_0_0_1"/>
<evidence type="ECO:0000256" key="1">
    <source>
        <dbReference type="SAM" id="Phobius"/>
    </source>
</evidence>
<dbReference type="PaxDb" id="29760-VIT_18s0072g00420.t01"/>
<keyword evidence="1" id="KW-0812">Transmembrane</keyword>
<feature type="transmembrane region" description="Helical" evidence="1">
    <location>
        <begin position="6"/>
        <end position="27"/>
    </location>
</feature>
<dbReference type="AlphaFoldDB" id="D7SRD5"/>
<name>D7SRD5_VITVI</name>
<proteinExistence type="predicted"/>
<keyword evidence="3" id="KW-1185">Reference proteome</keyword>
<organism evidence="2 3">
    <name type="scientific">Vitis vinifera</name>
    <name type="common">Grape</name>
    <dbReference type="NCBI Taxonomy" id="29760"/>
    <lineage>
        <taxon>Eukaryota</taxon>
        <taxon>Viridiplantae</taxon>
        <taxon>Streptophyta</taxon>
        <taxon>Embryophyta</taxon>
        <taxon>Tracheophyta</taxon>
        <taxon>Spermatophyta</taxon>
        <taxon>Magnoliopsida</taxon>
        <taxon>eudicotyledons</taxon>
        <taxon>Gunneridae</taxon>
        <taxon>Pentapetalae</taxon>
        <taxon>rosids</taxon>
        <taxon>Vitales</taxon>
        <taxon>Vitaceae</taxon>
        <taxon>Viteae</taxon>
        <taxon>Vitis</taxon>
    </lineage>
</organism>